<protein>
    <recommendedName>
        <fullName evidence="1">F-box domain-containing protein</fullName>
    </recommendedName>
</protein>
<evidence type="ECO:0000259" key="1">
    <source>
        <dbReference type="PROSITE" id="PS50181"/>
    </source>
</evidence>
<dbReference type="AlphaFoldDB" id="A0A5J5AGA6"/>
<dbReference type="PANTHER" id="PTHR31639:SF312">
    <property type="entry name" value="CYCLIN-LIKE F-BOX"/>
    <property type="match status" value="1"/>
</dbReference>
<dbReference type="InterPro" id="IPR036047">
    <property type="entry name" value="F-box-like_dom_sf"/>
</dbReference>
<name>A0A5J5AGA6_9ASTE</name>
<keyword evidence="3" id="KW-1185">Reference proteome</keyword>
<sequence>MVKKKVRGSTKDIISNLPGNIIENILMCLPILDVVRTSVLSRKWRYNWVNLPQLVFDDTLCDLCLSTKAILMYIYQVLLLHRGPILKFTLSISGLESCFEIDQFILFLSRNGVQEFTLYISEGEHYKLPSSLFSCLQLTHLNLETCVFKPPRTFEGFSRLTSLEFYEVLICADTLASLISGCPLLDRLTLESSAILDHLEIVAPNLKFLCFVGLFKNVRYINTPLLAIASINLYNPIDGNVFKEGGTSNMIMFFDSLPIENLDIEHHYVKVRWISFMAFCLSLFFRAFMRQTMFLCLSFGICLKSLAAGGIPERLPTTLDHLKILKLSDMSFGELDVVACALLLIRSSPNLNKVIIEVSTELYLFSSTNSVTDTVLEFLKVQGYSDVSWSQLREVEMRSIHGLKTELELIKLLLANSPVLENILIEPHKEVANKGLMILKEVTRFRRASPNAEITYRDPNEV</sequence>
<dbReference type="InterPro" id="IPR032675">
    <property type="entry name" value="LRR_dom_sf"/>
</dbReference>
<proteinExistence type="predicted"/>
<dbReference type="InterPro" id="IPR006566">
    <property type="entry name" value="FBD"/>
</dbReference>
<dbReference type="SUPFAM" id="SSF52047">
    <property type="entry name" value="RNI-like"/>
    <property type="match status" value="1"/>
</dbReference>
<dbReference type="PROSITE" id="PS50181">
    <property type="entry name" value="FBOX"/>
    <property type="match status" value="1"/>
</dbReference>
<dbReference type="Gene3D" id="3.80.10.10">
    <property type="entry name" value="Ribonuclease Inhibitor"/>
    <property type="match status" value="1"/>
</dbReference>
<dbReference type="Pfam" id="PF24758">
    <property type="entry name" value="LRR_At5g56370"/>
    <property type="match status" value="1"/>
</dbReference>
<dbReference type="PANTHER" id="PTHR31639">
    <property type="entry name" value="F-BOX PROTEIN-LIKE"/>
    <property type="match status" value="1"/>
</dbReference>
<organism evidence="2 3">
    <name type="scientific">Nyssa sinensis</name>
    <dbReference type="NCBI Taxonomy" id="561372"/>
    <lineage>
        <taxon>Eukaryota</taxon>
        <taxon>Viridiplantae</taxon>
        <taxon>Streptophyta</taxon>
        <taxon>Embryophyta</taxon>
        <taxon>Tracheophyta</taxon>
        <taxon>Spermatophyta</taxon>
        <taxon>Magnoliopsida</taxon>
        <taxon>eudicotyledons</taxon>
        <taxon>Gunneridae</taxon>
        <taxon>Pentapetalae</taxon>
        <taxon>asterids</taxon>
        <taxon>Cornales</taxon>
        <taxon>Nyssaceae</taxon>
        <taxon>Nyssa</taxon>
    </lineage>
</organism>
<dbReference type="SMART" id="SM00579">
    <property type="entry name" value="FBD"/>
    <property type="match status" value="1"/>
</dbReference>
<dbReference type="InterPro" id="IPR001810">
    <property type="entry name" value="F-box_dom"/>
</dbReference>
<gene>
    <name evidence="2" type="ORF">F0562_033952</name>
</gene>
<feature type="domain" description="F-box" evidence="1">
    <location>
        <begin position="11"/>
        <end position="59"/>
    </location>
</feature>
<dbReference type="InterPro" id="IPR055411">
    <property type="entry name" value="LRR_FXL15/At3g58940/PEG3-like"/>
</dbReference>
<dbReference type="SUPFAM" id="SSF81383">
    <property type="entry name" value="F-box domain"/>
    <property type="match status" value="1"/>
</dbReference>
<dbReference type="OrthoDB" id="1274461at2759"/>
<dbReference type="Proteomes" id="UP000325577">
    <property type="component" value="Linkage Group LG20"/>
</dbReference>
<dbReference type="EMBL" id="CM018044">
    <property type="protein sequence ID" value="KAA8529249.1"/>
    <property type="molecule type" value="Genomic_DNA"/>
</dbReference>
<reference evidence="2 3" key="1">
    <citation type="submission" date="2019-09" db="EMBL/GenBank/DDBJ databases">
        <title>A chromosome-level genome assembly of the Chinese tupelo Nyssa sinensis.</title>
        <authorList>
            <person name="Yang X."/>
            <person name="Kang M."/>
            <person name="Yang Y."/>
            <person name="Xiong H."/>
            <person name="Wang M."/>
            <person name="Zhang Z."/>
            <person name="Wang Z."/>
            <person name="Wu H."/>
            <person name="Ma T."/>
            <person name="Liu J."/>
            <person name="Xi Z."/>
        </authorList>
    </citation>
    <scope>NUCLEOTIDE SEQUENCE [LARGE SCALE GENOMIC DNA]</scope>
    <source>
        <strain evidence="2">J267</strain>
        <tissue evidence="2">Leaf</tissue>
    </source>
</reference>
<accession>A0A5J5AGA6</accession>
<evidence type="ECO:0000313" key="3">
    <source>
        <dbReference type="Proteomes" id="UP000325577"/>
    </source>
</evidence>
<evidence type="ECO:0000313" key="2">
    <source>
        <dbReference type="EMBL" id="KAA8529249.1"/>
    </source>
</evidence>
<dbReference type="Pfam" id="PF00646">
    <property type="entry name" value="F-box"/>
    <property type="match status" value="1"/>
</dbReference>